<evidence type="ECO:0000313" key="2">
    <source>
        <dbReference type="EMBL" id="PRZ39708.1"/>
    </source>
</evidence>
<dbReference type="Gene3D" id="3.40.50.10540">
    <property type="entry name" value="Crotonobetainyl-coa:carnitine coa-transferase, domain 1"/>
    <property type="match status" value="1"/>
</dbReference>
<dbReference type="Pfam" id="PF02515">
    <property type="entry name" value="CoA_transf_3"/>
    <property type="match status" value="1"/>
</dbReference>
<evidence type="ECO:0000256" key="1">
    <source>
        <dbReference type="ARBA" id="ARBA00022679"/>
    </source>
</evidence>
<comment type="caution">
    <text evidence="2">The sequence shown here is derived from an EMBL/GenBank/DDBJ whole genome shotgun (WGS) entry which is preliminary data.</text>
</comment>
<dbReference type="InterPro" id="IPR023606">
    <property type="entry name" value="CoA-Trfase_III_dom_1_sf"/>
</dbReference>
<reference evidence="2 3" key="1">
    <citation type="submission" date="2018-03" db="EMBL/GenBank/DDBJ databases">
        <title>Genomic Encyclopedia of Archaeal and Bacterial Type Strains, Phase II (KMG-II): from individual species to whole genera.</title>
        <authorList>
            <person name="Goeker M."/>
        </authorList>
    </citation>
    <scope>NUCLEOTIDE SEQUENCE [LARGE SCALE GENOMIC DNA]</scope>
    <source>
        <strain evidence="2 3">DSM 100065</strain>
    </source>
</reference>
<dbReference type="AlphaFoldDB" id="A0A2T0ZUE9"/>
<keyword evidence="3" id="KW-1185">Reference proteome</keyword>
<dbReference type="EMBL" id="PVUE01000018">
    <property type="protein sequence ID" value="PRZ39708.1"/>
    <property type="molecule type" value="Genomic_DNA"/>
</dbReference>
<dbReference type="InterPro" id="IPR050483">
    <property type="entry name" value="CoA-transferase_III_domain"/>
</dbReference>
<dbReference type="GO" id="GO:0008410">
    <property type="term" value="F:CoA-transferase activity"/>
    <property type="evidence" value="ECO:0007669"/>
    <property type="project" value="TreeGrafter"/>
</dbReference>
<dbReference type="SUPFAM" id="SSF89796">
    <property type="entry name" value="CoA-transferase family III (CaiB/BaiF)"/>
    <property type="match status" value="1"/>
</dbReference>
<keyword evidence="1 2" id="KW-0808">Transferase</keyword>
<organism evidence="2 3">
    <name type="scientific">Antricoccus suffuscus</name>
    <dbReference type="NCBI Taxonomy" id="1629062"/>
    <lineage>
        <taxon>Bacteria</taxon>
        <taxon>Bacillati</taxon>
        <taxon>Actinomycetota</taxon>
        <taxon>Actinomycetes</taxon>
        <taxon>Geodermatophilales</taxon>
        <taxon>Antricoccaceae</taxon>
        <taxon>Antricoccus</taxon>
    </lineage>
</organism>
<sequence>MTEPAPTSSRLGPEELVQTGALTGLRVVELGSTLMGPYCTMLLAQWGADVVKVEPPAGDPARYIGDLQRTGMGPFFLNANRGKRSVVLDLKMPDGARGLEELLSTCDIVVHTLRPDAATALGLDAASIVVRHPQCIAVALRGFGRGGPAAEEPAYDDIIQARSGVAALQGGHGEPTYVRSTLVDKVVALHGLAALLAALRQRDLTGRGMALEIPMFETMAAFNLVEQQGGLVFDPPTGPPGYRRTASSHRRPYATKDGSVAVMLYTDRHWRVFFDLIGRPELAKSPRYRTIRERTEHIDELYRLLAETLLERTSQEWIDLLGPHKIPIGSVNGLSDLVDDPQLIATDFFTAVEHPAAGSLRLPRLAGPTGANPPPARDWAPLLGADTEAVVGGSAAG</sequence>
<dbReference type="Gene3D" id="3.30.1540.10">
    <property type="entry name" value="formyl-coa transferase, domain 3"/>
    <property type="match status" value="1"/>
</dbReference>
<dbReference type="PANTHER" id="PTHR48207">
    <property type="entry name" value="SUCCINATE--HYDROXYMETHYLGLUTARATE COA-TRANSFERASE"/>
    <property type="match status" value="1"/>
</dbReference>
<accession>A0A2T0ZUE9</accession>
<dbReference type="RefSeq" id="WP_106350432.1">
    <property type="nucleotide sequence ID" value="NZ_PVUE01000018.1"/>
</dbReference>
<gene>
    <name evidence="2" type="ORF">CLV47_11872</name>
</gene>
<evidence type="ECO:0000313" key="3">
    <source>
        <dbReference type="Proteomes" id="UP000237752"/>
    </source>
</evidence>
<protein>
    <submittedName>
        <fullName evidence="2">Crotonobetainyl-CoA:carnitine CoA-transferase CaiB-like acyl-CoA transferase</fullName>
    </submittedName>
</protein>
<proteinExistence type="predicted"/>
<dbReference type="InterPro" id="IPR044855">
    <property type="entry name" value="CoA-Trfase_III_dom3_sf"/>
</dbReference>
<dbReference type="PANTHER" id="PTHR48207:SF4">
    <property type="entry name" value="BLL6097 PROTEIN"/>
    <property type="match status" value="1"/>
</dbReference>
<dbReference type="InterPro" id="IPR003673">
    <property type="entry name" value="CoA-Trfase_fam_III"/>
</dbReference>
<dbReference type="Proteomes" id="UP000237752">
    <property type="component" value="Unassembled WGS sequence"/>
</dbReference>
<dbReference type="OrthoDB" id="9797653at2"/>
<name>A0A2T0ZUE9_9ACTN</name>